<dbReference type="RefSeq" id="WP_143015925.1">
    <property type="nucleotide sequence ID" value="NZ_FNJL01000017.1"/>
</dbReference>
<organism evidence="1 2">
    <name type="scientific">Paracidovorax cattleyae</name>
    <dbReference type="NCBI Taxonomy" id="80868"/>
    <lineage>
        <taxon>Bacteria</taxon>
        <taxon>Pseudomonadati</taxon>
        <taxon>Pseudomonadota</taxon>
        <taxon>Betaproteobacteria</taxon>
        <taxon>Burkholderiales</taxon>
        <taxon>Comamonadaceae</taxon>
        <taxon>Paracidovorax</taxon>
    </lineage>
</organism>
<dbReference type="InterPro" id="IPR029052">
    <property type="entry name" value="Metallo-depent_PP-like"/>
</dbReference>
<dbReference type="OrthoDB" id="5380073at2"/>
<dbReference type="Gene3D" id="3.60.21.10">
    <property type="match status" value="1"/>
</dbReference>
<keyword evidence="2" id="KW-1185">Reference proteome</keyword>
<gene>
    <name evidence="1" type="ORF">SAMN04489708_117108</name>
</gene>
<evidence type="ECO:0000313" key="2">
    <source>
        <dbReference type="Proteomes" id="UP000199317"/>
    </source>
</evidence>
<dbReference type="AlphaFoldDB" id="A0A1H0U441"/>
<evidence type="ECO:0000313" key="1">
    <source>
        <dbReference type="EMBL" id="SDP60748.1"/>
    </source>
</evidence>
<name>A0A1H0U441_9BURK</name>
<accession>A0A1H0U441</accession>
<protein>
    <submittedName>
        <fullName evidence="1">Calcineurin-like phosphoesterase superfamily protein</fullName>
    </submittedName>
</protein>
<dbReference type="SUPFAM" id="SSF56300">
    <property type="entry name" value="Metallo-dependent phosphatases"/>
    <property type="match status" value="1"/>
</dbReference>
<dbReference type="EMBL" id="FNJL01000017">
    <property type="protein sequence ID" value="SDP60748.1"/>
    <property type="molecule type" value="Genomic_DNA"/>
</dbReference>
<proteinExistence type="predicted"/>
<reference evidence="2" key="1">
    <citation type="submission" date="2016-10" db="EMBL/GenBank/DDBJ databases">
        <authorList>
            <person name="Varghese N."/>
            <person name="Submissions S."/>
        </authorList>
    </citation>
    <scope>NUCLEOTIDE SEQUENCE [LARGE SCALE GENOMIC DNA]</scope>
    <source>
        <strain evidence="2">DSM 17101</strain>
    </source>
</reference>
<sequence length="246" mass="27369">MQSDDALVSFDEVMKDPGYERAFALFSGTLNCQERPRPDIHAAMLRLVDQALISQISQAVSTAWRAGRKIWLTADLHLGHKNVLSYCARPFLNVQDMDEALSWQLGKVGSDDWLVIVGDVAMGDHTLCFPVLRRVPGRKVLVVGNHDITRAGLCHYKDARHDDGSHLFEAVVPFLYWSGHCGQPVVVSHYPLKPMDAPEGVTGDGHEPELPLLNYHGHLHRDLLPHGPSVQYINVGWDVTQGLVCL</sequence>
<dbReference type="Proteomes" id="UP000199317">
    <property type="component" value="Unassembled WGS sequence"/>
</dbReference>